<evidence type="ECO:0000313" key="9">
    <source>
        <dbReference type="Proteomes" id="UP001499863"/>
    </source>
</evidence>
<dbReference type="InterPro" id="IPR011990">
    <property type="entry name" value="TPR-like_helical_dom_sf"/>
</dbReference>
<protein>
    <submittedName>
        <fullName evidence="8">AfsR/SARP family transcriptional regulator</fullName>
    </submittedName>
</protein>
<dbReference type="SMART" id="SM00862">
    <property type="entry name" value="Trans_reg_C"/>
    <property type="match status" value="1"/>
</dbReference>
<dbReference type="PANTHER" id="PTHR35807:SF1">
    <property type="entry name" value="TRANSCRIPTIONAL REGULATOR REDD"/>
    <property type="match status" value="1"/>
</dbReference>
<dbReference type="InterPro" id="IPR051677">
    <property type="entry name" value="AfsR-DnrI-RedD_regulator"/>
</dbReference>
<dbReference type="InterPro" id="IPR036388">
    <property type="entry name" value="WH-like_DNA-bd_sf"/>
</dbReference>
<dbReference type="Pfam" id="PF00486">
    <property type="entry name" value="Trans_reg_C"/>
    <property type="match status" value="1"/>
</dbReference>
<reference evidence="8 9" key="1">
    <citation type="journal article" date="2019" name="Int. J. Syst. Evol. Microbiol.">
        <title>The Global Catalogue of Microorganisms (GCM) 10K type strain sequencing project: providing services to taxonomists for standard genome sequencing and annotation.</title>
        <authorList>
            <consortium name="The Broad Institute Genomics Platform"/>
            <consortium name="The Broad Institute Genome Sequencing Center for Infectious Disease"/>
            <person name="Wu L."/>
            <person name="Ma J."/>
        </authorList>
    </citation>
    <scope>NUCLEOTIDE SEQUENCE [LARGE SCALE GENOMIC DNA]</scope>
    <source>
        <strain evidence="8 9">JCM 12393</strain>
    </source>
</reference>
<keyword evidence="4 6" id="KW-0238">DNA-binding</keyword>
<sequence length="275" mass="31300">MLGVGKWAERLQGECVKYHILGSLRVVDGDDVVFINAAKVKTLLALLLIRANQVVPFDHIVSELWGESPPRRASAAVHVYVSQLRKLLRSPGCPKGPIITRAPGYLLQVNPDDFDLKIFMGLVEQGRVSKREQQDQKVIELARKALDLWREPVLVDLRESPAVARFSTWLEELRIEFIEMMIDSHLALGRDRESVSYLYSLLQDYPLHETFYRQLMIALNNSGRAGEALQVYRSARETLRNELGLEPGQVLQDLRWHILCENGSPRPRLTASHSN</sequence>
<dbReference type="CDD" id="cd15831">
    <property type="entry name" value="BTAD"/>
    <property type="match status" value="1"/>
</dbReference>
<proteinExistence type="inferred from homology"/>
<evidence type="ECO:0000256" key="2">
    <source>
        <dbReference type="ARBA" id="ARBA00023012"/>
    </source>
</evidence>
<evidence type="ECO:0000256" key="6">
    <source>
        <dbReference type="PROSITE-ProRule" id="PRU01091"/>
    </source>
</evidence>
<name>A0ABN1YCY5_9ACTN</name>
<organism evidence="8 9">
    <name type="scientific">Kitasatospora putterlickiae</name>
    <dbReference type="NCBI Taxonomy" id="221725"/>
    <lineage>
        <taxon>Bacteria</taxon>
        <taxon>Bacillati</taxon>
        <taxon>Actinomycetota</taxon>
        <taxon>Actinomycetes</taxon>
        <taxon>Kitasatosporales</taxon>
        <taxon>Streptomycetaceae</taxon>
        <taxon>Kitasatospora</taxon>
    </lineage>
</organism>
<accession>A0ABN1YCY5</accession>
<dbReference type="InterPro" id="IPR005158">
    <property type="entry name" value="BTAD"/>
</dbReference>
<evidence type="ECO:0000313" key="8">
    <source>
        <dbReference type="EMBL" id="GAA1403652.1"/>
    </source>
</evidence>
<gene>
    <name evidence="8" type="ORF">GCM10009639_48750</name>
</gene>
<dbReference type="InterPro" id="IPR001867">
    <property type="entry name" value="OmpR/PhoB-type_DNA-bd"/>
</dbReference>
<dbReference type="SUPFAM" id="SSF48452">
    <property type="entry name" value="TPR-like"/>
    <property type="match status" value="1"/>
</dbReference>
<evidence type="ECO:0000256" key="4">
    <source>
        <dbReference type="ARBA" id="ARBA00023125"/>
    </source>
</evidence>
<dbReference type="SUPFAM" id="SSF46894">
    <property type="entry name" value="C-terminal effector domain of the bipartite response regulators"/>
    <property type="match status" value="1"/>
</dbReference>
<dbReference type="Gene3D" id="1.10.10.10">
    <property type="entry name" value="Winged helix-like DNA-binding domain superfamily/Winged helix DNA-binding domain"/>
    <property type="match status" value="1"/>
</dbReference>
<dbReference type="SMART" id="SM01043">
    <property type="entry name" value="BTAD"/>
    <property type="match status" value="1"/>
</dbReference>
<dbReference type="InterPro" id="IPR016032">
    <property type="entry name" value="Sig_transdc_resp-reg_C-effctor"/>
</dbReference>
<keyword evidence="2" id="KW-0902">Two-component regulatory system</keyword>
<dbReference type="PROSITE" id="PS51755">
    <property type="entry name" value="OMPR_PHOB"/>
    <property type="match status" value="1"/>
</dbReference>
<keyword evidence="9" id="KW-1185">Reference proteome</keyword>
<dbReference type="EMBL" id="BAAAKJ010000260">
    <property type="protein sequence ID" value="GAA1403652.1"/>
    <property type="molecule type" value="Genomic_DNA"/>
</dbReference>
<evidence type="ECO:0000259" key="7">
    <source>
        <dbReference type="PROSITE" id="PS51755"/>
    </source>
</evidence>
<evidence type="ECO:0000256" key="3">
    <source>
        <dbReference type="ARBA" id="ARBA00023015"/>
    </source>
</evidence>
<keyword evidence="3" id="KW-0805">Transcription regulation</keyword>
<evidence type="ECO:0000256" key="1">
    <source>
        <dbReference type="ARBA" id="ARBA00005820"/>
    </source>
</evidence>
<dbReference type="PANTHER" id="PTHR35807">
    <property type="entry name" value="TRANSCRIPTIONAL REGULATOR REDD-RELATED"/>
    <property type="match status" value="1"/>
</dbReference>
<dbReference type="RefSeq" id="WP_344339372.1">
    <property type="nucleotide sequence ID" value="NZ_BAAAKJ010000260.1"/>
</dbReference>
<dbReference type="Gene3D" id="1.25.40.10">
    <property type="entry name" value="Tetratricopeptide repeat domain"/>
    <property type="match status" value="1"/>
</dbReference>
<feature type="domain" description="OmpR/PhoB-type" evidence="7">
    <location>
        <begin position="7"/>
        <end position="109"/>
    </location>
</feature>
<keyword evidence="5" id="KW-0804">Transcription</keyword>
<dbReference type="Proteomes" id="UP001499863">
    <property type="component" value="Unassembled WGS sequence"/>
</dbReference>
<evidence type="ECO:0000256" key="5">
    <source>
        <dbReference type="ARBA" id="ARBA00023163"/>
    </source>
</evidence>
<comment type="similarity">
    <text evidence="1">Belongs to the AfsR/DnrI/RedD regulatory family.</text>
</comment>
<feature type="DNA-binding region" description="OmpR/PhoB-type" evidence="6">
    <location>
        <begin position="7"/>
        <end position="109"/>
    </location>
</feature>
<dbReference type="Pfam" id="PF03704">
    <property type="entry name" value="BTAD"/>
    <property type="match status" value="1"/>
</dbReference>
<comment type="caution">
    <text evidence="8">The sequence shown here is derived from an EMBL/GenBank/DDBJ whole genome shotgun (WGS) entry which is preliminary data.</text>
</comment>